<gene>
    <name evidence="1" type="ORF">D2V04_16220</name>
</gene>
<dbReference type="Proteomes" id="UP000285092">
    <property type="component" value="Unassembled WGS sequence"/>
</dbReference>
<dbReference type="SUPFAM" id="SSF48452">
    <property type="entry name" value="TPR-like"/>
    <property type="match status" value="1"/>
</dbReference>
<dbReference type="Gene3D" id="1.20.58.320">
    <property type="entry name" value="TPR-like"/>
    <property type="match status" value="1"/>
</dbReference>
<dbReference type="Gene3D" id="1.25.40.10">
    <property type="entry name" value="Tetratricopeptide repeat domain"/>
    <property type="match status" value="1"/>
</dbReference>
<sequence length="182" mass="20691">MTAAPRRWAADLLHLWFHTLGPTDWFGGGAEVDALLRRRFAGEWQALRHRPAHEFLSDPLTAQAAVLLFDQVPRNIFRSDPRAFASDGLSLAIAKGMIARGWHERVPRKMRAFTGMPLMHSEAIADQLASLRFFACEPENRTFAVSHHRMIARFGRFPHRNPVLGRRSTPAEERAVARGFAW</sequence>
<keyword evidence="2" id="KW-1185">Reference proteome</keyword>
<reference evidence="1 2" key="1">
    <citation type="submission" date="2018-08" db="EMBL/GenBank/DDBJ databases">
        <title>Altererythrobacter sp.Ery1 and Ery12, the genome sequencing of novel strains in genus Alterythrobacter.</title>
        <authorList>
            <person name="Cheng H."/>
            <person name="Wu Y.-H."/>
            <person name="Fang C."/>
            <person name="Xu X.-W."/>
        </authorList>
    </citation>
    <scope>NUCLEOTIDE SEQUENCE [LARGE SCALE GENOMIC DNA]</scope>
    <source>
        <strain evidence="1 2">Ery1</strain>
    </source>
</reference>
<dbReference type="Pfam" id="PF06041">
    <property type="entry name" value="DUF924"/>
    <property type="match status" value="1"/>
</dbReference>
<dbReference type="InterPro" id="IPR010323">
    <property type="entry name" value="DUF924"/>
</dbReference>
<dbReference type="EMBL" id="QXFK01000019">
    <property type="protein sequence ID" value="RIV75813.1"/>
    <property type="molecule type" value="Genomic_DNA"/>
</dbReference>
<protein>
    <submittedName>
        <fullName evidence="1">DUF924 domain-containing protein</fullName>
    </submittedName>
</protein>
<dbReference type="AlphaFoldDB" id="A0A418NE42"/>
<name>A0A418NE42_9SPHN</name>
<proteinExistence type="predicted"/>
<accession>A0A418NE42</accession>
<evidence type="ECO:0000313" key="1">
    <source>
        <dbReference type="EMBL" id="RIV75813.1"/>
    </source>
</evidence>
<organism evidence="1 2">
    <name type="scientific">Pelagerythrobacter aerophilus</name>
    <dbReference type="NCBI Taxonomy" id="2306995"/>
    <lineage>
        <taxon>Bacteria</taxon>
        <taxon>Pseudomonadati</taxon>
        <taxon>Pseudomonadota</taxon>
        <taxon>Alphaproteobacteria</taxon>
        <taxon>Sphingomonadales</taxon>
        <taxon>Erythrobacteraceae</taxon>
        <taxon>Pelagerythrobacter</taxon>
    </lineage>
</organism>
<evidence type="ECO:0000313" key="2">
    <source>
        <dbReference type="Proteomes" id="UP000285092"/>
    </source>
</evidence>
<dbReference type="InterPro" id="IPR011990">
    <property type="entry name" value="TPR-like_helical_dom_sf"/>
</dbReference>
<dbReference type="RefSeq" id="WP_119514737.1">
    <property type="nucleotide sequence ID" value="NZ_QXFK01000019.1"/>
</dbReference>
<comment type="caution">
    <text evidence="1">The sequence shown here is derived from an EMBL/GenBank/DDBJ whole genome shotgun (WGS) entry which is preliminary data.</text>
</comment>
<dbReference type="OrthoDB" id="7593450at2"/>